<evidence type="ECO:0000313" key="7">
    <source>
        <dbReference type="EMBL" id="SFV65344.1"/>
    </source>
</evidence>
<dbReference type="AlphaFoldDB" id="A0A1W1CHU1"/>
<dbReference type="PROSITE" id="PS51186">
    <property type="entry name" value="GNAT"/>
    <property type="match status" value="1"/>
</dbReference>
<feature type="domain" description="N-acetyltransferase" evidence="6">
    <location>
        <begin position="6"/>
        <end position="163"/>
    </location>
</feature>
<reference evidence="7" key="1">
    <citation type="submission" date="2016-10" db="EMBL/GenBank/DDBJ databases">
        <authorList>
            <person name="de Groot N.N."/>
        </authorList>
    </citation>
    <scope>NUCLEOTIDE SEQUENCE</scope>
</reference>
<dbReference type="InterPro" id="IPR016181">
    <property type="entry name" value="Acyl_CoA_acyltransferase"/>
</dbReference>
<dbReference type="PANTHER" id="PTHR36449">
    <property type="entry name" value="ACETYLTRANSFERASE-RELATED"/>
    <property type="match status" value="1"/>
</dbReference>
<keyword evidence="1" id="KW-0678">Repressor</keyword>
<proteinExistence type="predicted"/>
<dbReference type="GO" id="GO:0016747">
    <property type="term" value="F:acyltransferase activity, transferring groups other than amino-acyl groups"/>
    <property type="evidence" value="ECO:0007669"/>
    <property type="project" value="InterPro"/>
</dbReference>
<dbReference type="PANTHER" id="PTHR36449:SF1">
    <property type="entry name" value="ACETYLTRANSFERASE"/>
    <property type="match status" value="1"/>
</dbReference>
<sequence length="176" mass="20141">MTQKKLKLEKFDPSKTYKGQKEFNCNNEMINKFVHKSLKKRVRKHLSQAYVLLEDERFVGFYTLDTFSIAKDNFELENRPSGLPPIVPVVKLGMLGVDKSLQGQGIGKRLLRDVFLKVYQISKLAGCTGIYLLAEKDAILFYESLGFVSIKDDEPLPMFLNIDIILEIFSEQGSKI</sequence>
<dbReference type="EMBL" id="FPHN01000183">
    <property type="protein sequence ID" value="SFV65344.1"/>
    <property type="molecule type" value="Genomic_DNA"/>
</dbReference>
<gene>
    <name evidence="7" type="ORF">MNB_SV-14-1268</name>
</gene>
<keyword evidence="4" id="KW-0012">Acyltransferase</keyword>
<accession>A0A1W1CHU1</accession>
<keyword evidence="2" id="KW-1277">Toxin-antitoxin system</keyword>
<dbReference type="InterPro" id="IPR000182">
    <property type="entry name" value="GNAT_dom"/>
</dbReference>
<organism evidence="7">
    <name type="scientific">hydrothermal vent metagenome</name>
    <dbReference type="NCBI Taxonomy" id="652676"/>
    <lineage>
        <taxon>unclassified sequences</taxon>
        <taxon>metagenomes</taxon>
        <taxon>ecological metagenomes</taxon>
    </lineage>
</organism>
<protein>
    <submittedName>
        <fullName evidence="7">FIG001353: Acetyltransferase</fullName>
    </submittedName>
</protein>
<dbReference type="CDD" id="cd04301">
    <property type="entry name" value="NAT_SF"/>
    <property type="match status" value="1"/>
</dbReference>
<dbReference type="SUPFAM" id="SSF55729">
    <property type="entry name" value="Acyl-CoA N-acyltransferases (Nat)"/>
    <property type="match status" value="1"/>
</dbReference>
<name>A0A1W1CHU1_9ZZZZ</name>
<evidence type="ECO:0000256" key="5">
    <source>
        <dbReference type="ARBA" id="ARBA00049880"/>
    </source>
</evidence>
<evidence type="ECO:0000256" key="4">
    <source>
        <dbReference type="ARBA" id="ARBA00023315"/>
    </source>
</evidence>
<keyword evidence="3 7" id="KW-0808">Transferase</keyword>
<dbReference type="Gene3D" id="3.40.630.30">
    <property type="match status" value="1"/>
</dbReference>
<evidence type="ECO:0000259" key="6">
    <source>
        <dbReference type="PROSITE" id="PS51186"/>
    </source>
</evidence>
<evidence type="ECO:0000256" key="1">
    <source>
        <dbReference type="ARBA" id="ARBA00022491"/>
    </source>
</evidence>
<evidence type="ECO:0000256" key="2">
    <source>
        <dbReference type="ARBA" id="ARBA00022649"/>
    </source>
</evidence>
<evidence type="ECO:0000256" key="3">
    <source>
        <dbReference type="ARBA" id="ARBA00022679"/>
    </source>
</evidence>
<comment type="catalytic activity">
    <reaction evidence="5">
        <text>glycyl-tRNA(Gly) + acetyl-CoA = N-acetylglycyl-tRNA(Gly) + CoA + H(+)</text>
        <dbReference type="Rhea" id="RHEA:81867"/>
        <dbReference type="Rhea" id="RHEA-COMP:9683"/>
        <dbReference type="Rhea" id="RHEA-COMP:19766"/>
        <dbReference type="ChEBI" id="CHEBI:15378"/>
        <dbReference type="ChEBI" id="CHEBI:57287"/>
        <dbReference type="ChEBI" id="CHEBI:57288"/>
        <dbReference type="ChEBI" id="CHEBI:78522"/>
        <dbReference type="ChEBI" id="CHEBI:232036"/>
    </reaction>
</comment>
<dbReference type="Pfam" id="PF13508">
    <property type="entry name" value="Acetyltransf_7"/>
    <property type="match status" value="1"/>
</dbReference>